<evidence type="ECO:0000313" key="14">
    <source>
        <dbReference type="Proteomes" id="UP000663829"/>
    </source>
</evidence>
<feature type="region of interest" description="Disordered" evidence="10">
    <location>
        <begin position="988"/>
        <end position="1014"/>
    </location>
</feature>
<dbReference type="Proteomes" id="UP000681722">
    <property type="component" value="Unassembled WGS sequence"/>
</dbReference>
<dbReference type="GO" id="GO:0035612">
    <property type="term" value="F:AP-2 adaptor complex binding"/>
    <property type="evidence" value="ECO:0007669"/>
    <property type="project" value="TreeGrafter"/>
</dbReference>
<dbReference type="GO" id="GO:2000369">
    <property type="term" value="P:regulation of clathrin-dependent endocytosis"/>
    <property type="evidence" value="ECO:0007669"/>
    <property type="project" value="TreeGrafter"/>
</dbReference>
<dbReference type="GO" id="GO:0005737">
    <property type="term" value="C:cytoplasm"/>
    <property type="evidence" value="ECO:0007669"/>
    <property type="project" value="TreeGrafter"/>
</dbReference>
<dbReference type="Gene3D" id="1.10.510.10">
    <property type="entry name" value="Transferase(Phosphotransferase) domain 1"/>
    <property type="match status" value="1"/>
</dbReference>
<keyword evidence="3" id="KW-0808">Transferase</keyword>
<feature type="compositionally biased region" description="Polar residues" evidence="10">
    <location>
        <begin position="1399"/>
        <end position="1427"/>
    </location>
</feature>
<dbReference type="PROSITE" id="PS50011">
    <property type="entry name" value="PROTEIN_KINASE_DOM"/>
    <property type="match status" value="1"/>
</dbReference>
<sequence>MIRSQKLPVRGKTTGVSQHHHNGSRTNINPSSLSIIQHQNVSLPTATPGSSLAGATTITTSGSGDTSFIGKTLTINQYHVIVEDILGQGGFSFVFLVRSLNQPSVQRYALKRMYVNNAEGLDVCKREIQIMKNLSSQKNIVKYIDSSVQRISPPSTSTAMIGANKEDDEEDDTIYEILLLTEYCSSGTLTQRMIEQRTTNGGTGYFKEKEILKIFSDICQAVSHCHYHRPKSILHRDLKIENILIDNSLSYVLCDFGSAIFIDEQPQHSNSTASIKQLEENIQRYTTLAYRSPEMIDLYSQIPITLKSDIWAMGCLLYKLMYFTLPFGDSILAIQNGNFTIPDDMVQLYSKELNLLVRYMLEIDVNKRPDIYQVSYITYRLMNMDCPINNRFNSKISDLQSLTMPLTESESRYQRSLANTISKTSIIEDNTSTAGTAVNPRERPRGIIAQPGSLNFNQFQKQKVDLTQPSAIHLPQQQESTVINPIVPPQRPINSSTVDLIPPLPPPQISSRSALQVQQPIDTSHQRSGSAVQLMFDDDFSQVISQNALPQVFHTSSLTNITDTANITKVPAHARPSPPTTVSAATSSNYTQNFVSLFDERNENNLFHLPPPPSTTATGMVPSVSPLSHGSIEQSSSSSDQLFHRGHRRAYSNTVSPTLVSQSTNNYSFQMMTSFVDPITSEQQHQEQLDLFFANRRHSTDNSNYLKHELQQKTVTARSEEFTDEDEDVQFSSKNLSKNKSSSNASIQNVKSCESLALEEDEVTFAKKYTVNSNIRPDDEEQSASSSNSSLSSNLTSSSPTKNDKKKKCDKSKRQNLSGLNEKRSSVKKKQSLQSLTNISSPSLQKTLSTEETEQKTPITNKRLMMRIIGRRPYDEQNLSAAQNENKDTESHDTRDDAQNNEIAFDQLINEDSDDDNHGKMNTMATSGFTTRLATKGGGGAIQQQYEHLSSEDSTNSSDNEHQLQQKTSSLSTSTLAEKVYNLFSSSTTNTTVTSTPLKDSSNSSRSSTKPTSAKAIGRVFVDAPFLSKRKQSIDSNIGKFLSVNSPVARPLLSTQIHSDATTTASFENPFLHAPFRHHNTQYYPPQSQQQQQQIVGKVETPPVNFDPNGILLRTRRSAFAPYQKQNVDIENDSQLEQSDVSNIPDNSSLHYELNAKTKLTHSESYPPGTIKQVEHSTKNDVFINAPFNNKLLSNKTRSSQNPKTSSSPLSTSSSNSHLIDLDQQLMNIGDDGNTNVSFVDNNNISKTSLPVPSGEPSRFSTLAKLTAPQTFVAGVPPPPTLIAPYSLSSLSKENNNINANVVGIVNNQIGSTNSVHERRVYGSAAIATSLAQLGDLNGIQTALNMALSPPKQQSLNSTDIYYFHSNNNKNDSDTGAGNSSSEELTSSLRRRKKKSSSIKQQQMTPNISGTNQTIVLPTVSSKGSRNSKTDQFAFSNLSFNAKDDADVLL</sequence>
<evidence type="ECO:0000256" key="7">
    <source>
        <dbReference type="ARBA" id="ARBA00047899"/>
    </source>
</evidence>
<dbReference type="PROSITE" id="PS00107">
    <property type="entry name" value="PROTEIN_KINASE_ATP"/>
    <property type="match status" value="1"/>
</dbReference>
<dbReference type="InterPro" id="IPR000719">
    <property type="entry name" value="Prot_kinase_dom"/>
</dbReference>
<keyword evidence="14" id="KW-1185">Reference proteome</keyword>
<dbReference type="OrthoDB" id="2018507at2759"/>
<feature type="region of interest" description="Disordered" evidence="10">
    <location>
        <begin position="1193"/>
        <end position="1216"/>
    </location>
</feature>
<evidence type="ECO:0000256" key="10">
    <source>
        <dbReference type="SAM" id="MobiDB-lite"/>
    </source>
</evidence>
<evidence type="ECO:0000256" key="8">
    <source>
        <dbReference type="ARBA" id="ARBA00048679"/>
    </source>
</evidence>
<dbReference type="PANTHER" id="PTHR22967">
    <property type="entry name" value="SERINE/THREONINE PROTEIN KINASE"/>
    <property type="match status" value="1"/>
</dbReference>
<dbReference type="GO" id="GO:0045747">
    <property type="term" value="P:positive regulation of Notch signaling pathway"/>
    <property type="evidence" value="ECO:0007669"/>
    <property type="project" value="TreeGrafter"/>
</dbReference>
<dbReference type="GO" id="GO:0005524">
    <property type="term" value="F:ATP binding"/>
    <property type="evidence" value="ECO:0007669"/>
    <property type="project" value="UniProtKB-UniRule"/>
</dbReference>
<feature type="compositionally biased region" description="Polar residues" evidence="10">
    <location>
        <begin position="1193"/>
        <end position="1205"/>
    </location>
</feature>
<feature type="compositionally biased region" description="Basic and acidic residues" evidence="10">
    <location>
        <begin position="885"/>
        <end position="898"/>
    </location>
</feature>
<dbReference type="InterPro" id="IPR011009">
    <property type="entry name" value="Kinase-like_dom_sf"/>
</dbReference>
<dbReference type="SMART" id="SM00220">
    <property type="entry name" value="S_TKc"/>
    <property type="match status" value="1"/>
</dbReference>
<evidence type="ECO:0000313" key="12">
    <source>
        <dbReference type="EMBL" id="CAF0873034.1"/>
    </source>
</evidence>
<dbReference type="EC" id="2.7.11.1" evidence="1"/>
<evidence type="ECO:0000256" key="1">
    <source>
        <dbReference type="ARBA" id="ARBA00012513"/>
    </source>
</evidence>
<evidence type="ECO:0000256" key="5">
    <source>
        <dbReference type="ARBA" id="ARBA00022777"/>
    </source>
</evidence>
<organism evidence="12 14">
    <name type="scientific">Didymodactylos carnosus</name>
    <dbReference type="NCBI Taxonomy" id="1234261"/>
    <lineage>
        <taxon>Eukaryota</taxon>
        <taxon>Metazoa</taxon>
        <taxon>Spiralia</taxon>
        <taxon>Gnathifera</taxon>
        <taxon>Rotifera</taxon>
        <taxon>Eurotatoria</taxon>
        <taxon>Bdelloidea</taxon>
        <taxon>Philodinida</taxon>
        <taxon>Philodinidae</taxon>
        <taxon>Didymodactylos</taxon>
    </lineage>
</organism>
<evidence type="ECO:0000256" key="3">
    <source>
        <dbReference type="ARBA" id="ARBA00022679"/>
    </source>
</evidence>
<keyword evidence="6 9" id="KW-0067">ATP-binding</keyword>
<feature type="compositionally biased region" description="Low complexity" evidence="10">
    <location>
        <begin position="1206"/>
        <end position="1216"/>
    </location>
</feature>
<feature type="region of interest" description="Disordered" evidence="10">
    <location>
        <begin position="774"/>
        <end position="866"/>
    </location>
</feature>
<dbReference type="InterPro" id="IPR008271">
    <property type="entry name" value="Ser/Thr_kinase_AS"/>
</dbReference>
<proteinExistence type="predicted"/>
<accession>A0A813XAB5</accession>
<comment type="caution">
    <text evidence="12">The sequence shown here is derived from an EMBL/GenBank/DDBJ whole genome shotgun (WGS) entry which is preliminary data.</text>
</comment>
<dbReference type="EMBL" id="CAJNOQ010001162">
    <property type="protein sequence ID" value="CAF0873034.1"/>
    <property type="molecule type" value="Genomic_DNA"/>
</dbReference>
<evidence type="ECO:0000256" key="4">
    <source>
        <dbReference type="ARBA" id="ARBA00022741"/>
    </source>
</evidence>
<dbReference type="EMBL" id="CAJOBC010001162">
    <property type="protein sequence ID" value="CAF3660231.1"/>
    <property type="molecule type" value="Genomic_DNA"/>
</dbReference>
<reference evidence="12" key="1">
    <citation type="submission" date="2021-02" db="EMBL/GenBank/DDBJ databases">
        <authorList>
            <person name="Nowell W R."/>
        </authorList>
    </citation>
    <scope>NUCLEOTIDE SEQUENCE</scope>
</reference>
<dbReference type="SUPFAM" id="SSF56112">
    <property type="entry name" value="Protein kinase-like (PK-like)"/>
    <property type="match status" value="1"/>
</dbReference>
<keyword evidence="5" id="KW-0418">Kinase</keyword>
<feature type="region of interest" description="Disordered" evidence="10">
    <location>
        <begin position="716"/>
        <end position="749"/>
    </location>
</feature>
<dbReference type="GO" id="GO:0004674">
    <property type="term" value="F:protein serine/threonine kinase activity"/>
    <property type="evidence" value="ECO:0007669"/>
    <property type="project" value="UniProtKB-KW"/>
</dbReference>
<feature type="binding site" evidence="9">
    <location>
        <position position="111"/>
    </location>
    <ligand>
        <name>ATP</name>
        <dbReference type="ChEBI" id="CHEBI:30616"/>
    </ligand>
</feature>
<keyword evidence="2" id="KW-0723">Serine/threonine-protein kinase</keyword>
<keyword evidence="4 9" id="KW-0547">Nucleotide-binding</keyword>
<evidence type="ECO:0000259" key="11">
    <source>
        <dbReference type="PROSITE" id="PS50011"/>
    </source>
</evidence>
<comment type="catalytic activity">
    <reaction evidence="7">
        <text>L-threonyl-[protein] + ATP = O-phospho-L-threonyl-[protein] + ADP + H(+)</text>
        <dbReference type="Rhea" id="RHEA:46608"/>
        <dbReference type="Rhea" id="RHEA-COMP:11060"/>
        <dbReference type="Rhea" id="RHEA-COMP:11605"/>
        <dbReference type="ChEBI" id="CHEBI:15378"/>
        <dbReference type="ChEBI" id="CHEBI:30013"/>
        <dbReference type="ChEBI" id="CHEBI:30616"/>
        <dbReference type="ChEBI" id="CHEBI:61977"/>
        <dbReference type="ChEBI" id="CHEBI:456216"/>
        <dbReference type="EC" id="2.7.11.1"/>
    </reaction>
</comment>
<dbReference type="Pfam" id="PF00069">
    <property type="entry name" value="Pkinase"/>
    <property type="match status" value="1"/>
</dbReference>
<evidence type="ECO:0000256" key="2">
    <source>
        <dbReference type="ARBA" id="ARBA00022527"/>
    </source>
</evidence>
<feature type="compositionally biased region" description="Low complexity" evidence="10">
    <location>
        <begin position="988"/>
        <end position="1008"/>
    </location>
</feature>
<dbReference type="InterPro" id="IPR017441">
    <property type="entry name" value="Protein_kinase_ATP_BS"/>
</dbReference>
<feature type="compositionally biased region" description="Low complexity" evidence="10">
    <location>
        <begin position="783"/>
        <end position="801"/>
    </location>
</feature>
<feature type="compositionally biased region" description="Polar residues" evidence="10">
    <location>
        <begin position="837"/>
        <end position="860"/>
    </location>
</feature>
<gene>
    <name evidence="12" type="ORF">GPM918_LOCUS7202</name>
    <name evidence="13" type="ORF">SRO942_LOCUS7202</name>
</gene>
<dbReference type="PANTHER" id="PTHR22967:SF57">
    <property type="entry name" value="AUXILIN, ISOFORM A-RELATED"/>
    <property type="match status" value="1"/>
</dbReference>
<evidence type="ECO:0000256" key="6">
    <source>
        <dbReference type="ARBA" id="ARBA00022840"/>
    </source>
</evidence>
<protein>
    <recommendedName>
        <fullName evidence="1">non-specific serine/threonine protein kinase</fullName>
        <ecNumber evidence="1">2.7.11.1</ecNumber>
    </recommendedName>
</protein>
<dbReference type="Proteomes" id="UP000663829">
    <property type="component" value="Unassembled WGS sequence"/>
</dbReference>
<feature type="compositionally biased region" description="Polar residues" evidence="10">
    <location>
        <begin position="1367"/>
        <end position="1379"/>
    </location>
</feature>
<feature type="region of interest" description="Disordered" evidence="10">
    <location>
        <begin position="1"/>
        <end position="30"/>
    </location>
</feature>
<name>A0A813XAB5_9BILA</name>
<feature type="region of interest" description="Disordered" evidence="10">
    <location>
        <begin position="879"/>
        <end position="900"/>
    </location>
</feature>
<feature type="compositionally biased region" description="Low complexity" evidence="10">
    <location>
        <begin position="732"/>
        <end position="746"/>
    </location>
</feature>
<feature type="region of interest" description="Disordered" evidence="10">
    <location>
        <begin position="1367"/>
        <end position="1427"/>
    </location>
</feature>
<evidence type="ECO:0000313" key="13">
    <source>
        <dbReference type="EMBL" id="CAF3660231.1"/>
    </source>
</evidence>
<evidence type="ECO:0000256" key="9">
    <source>
        <dbReference type="PROSITE-ProRule" id="PRU10141"/>
    </source>
</evidence>
<feature type="region of interest" description="Disordered" evidence="10">
    <location>
        <begin position="947"/>
        <end position="972"/>
    </location>
</feature>
<feature type="domain" description="Protein kinase" evidence="11">
    <location>
        <begin position="80"/>
        <end position="382"/>
    </location>
</feature>
<comment type="catalytic activity">
    <reaction evidence="8">
        <text>L-seryl-[protein] + ATP = O-phospho-L-seryl-[protein] + ADP + H(+)</text>
        <dbReference type="Rhea" id="RHEA:17989"/>
        <dbReference type="Rhea" id="RHEA-COMP:9863"/>
        <dbReference type="Rhea" id="RHEA-COMP:11604"/>
        <dbReference type="ChEBI" id="CHEBI:15378"/>
        <dbReference type="ChEBI" id="CHEBI:29999"/>
        <dbReference type="ChEBI" id="CHEBI:30616"/>
        <dbReference type="ChEBI" id="CHEBI:83421"/>
        <dbReference type="ChEBI" id="CHEBI:456216"/>
        <dbReference type="EC" id="2.7.11.1"/>
    </reaction>
</comment>
<dbReference type="PROSITE" id="PS00108">
    <property type="entry name" value="PROTEIN_KINASE_ST"/>
    <property type="match status" value="1"/>
</dbReference>